<proteinExistence type="predicted"/>
<gene>
    <name evidence="2" type="ORF">RJN63_14485</name>
</gene>
<sequence length="148" mass="16061">MAPPAALPAQPVRPPAQLPPAGAAPSAQANPNSARSGERWYGLMTCEARADNGEFSQAYQAHFEAEVGKVAISLHRRDAIRAENLTGQFGSNRLDVTGFGYRVNDPDRMWQFRFTGSITAGAPIYALKGDMLRGQESVRKCELVIAKM</sequence>
<dbReference type="EMBL" id="JAVRAA010000006">
    <property type="protein sequence ID" value="MDT0338049.1"/>
    <property type="molecule type" value="Genomic_DNA"/>
</dbReference>
<evidence type="ECO:0000313" key="2">
    <source>
        <dbReference type="EMBL" id="MDT0338049.1"/>
    </source>
</evidence>
<dbReference type="RefSeq" id="WP_310836525.1">
    <property type="nucleotide sequence ID" value="NZ_JAVLSM010000003.1"/>
</dbReference>
<feature type="compositionally biased region" description="Low complexity" evidence="1">
    <location>
        <begin position="19"/>
        <end position="34"/>
    </location>
</feature>
<name>A0AAE4G920_9BURK</name>
<organism evidence="2">
    <name type="scientific">Herbaspirillum huttiense subsp. nephrolepidis</name>
    <dbReference type="NCBI Taxonomy" id="3075126"/>
    <lineage>
        <taxon>Bacteria</taxon>
        <taxon>Pseudomonadati</taxon>
        <taxon>Pseudomonadota</taxon>
        <taxon>Betaproteobacteria</taxon>
        <taxon>Burkholderiales</taxon>
        <taxon>Oxalobacteraceae</taxon>
        <taxon>Herbaspirillum</taxon>
    </lineage>
</organism>
<comment type="caution">
    <text evidence="2">The sequence shown here is derived from an EMBL/GenBank/DDBJ whole genome shotgun (WGS) entry which is preliminary data.</text>
</comment>
<accession>A0AAE4G920</accession>
<feature type="compositionally biased region" description="Pro residues" evidence="1">
    <location>
        <begin position="1"/>
        <end position="18"/>
    </location>
</feature>
<evidence type="ECO:0000256" key="1">
    <source>
        <dbReference type="SAM" id="MobiDB-lite"/>
    </source>
</evidence>
<feature type="region of interest" description="Disordered" evidence="1">
    <location>
        <begin position="1"/>
        <end position="36"/>
    </location>
</feature>
<reference evidence="2" key="1">
    <citation type="submission" date="2023-02" db="EMBL/GenBank/DDBJ databases">
        <title>Description of Herbaspirillum huttiense subsp. nephrolepsisexaltata and Herbaspirillum huttiense subsp. lycopersicon.</title>
        <authorList>
            <person name="Poudel M."/>
            <person name="Sharma A."/>
            <person name="Goss E."/>
            <person name="Tapia J.H."/>
            <person name="Harmon C.M."/>
            <person name="Jones J.B."/>
        </authorList>
    </citation>
    <scope>NUCLEOTIDE SEQUENCE</scope>
    <source>
        <strain evidence="2">NC40101</strain>
    </source>
</reference>
<dbReference type="AlphaFoldDB" id="A0AAE4G920"/>
<protein>
    <submittedName>
        <fullName evidence="2">Uncharacterized protein</fullName>
    </submittedName>
</protein>